<dbReference type="InterPro" id="IPR002591">
    <property type="entry name" value="Phosphodiest/P_Trfase"/>
</dbReference>
<evidence type="ECO:0000313" key="1">
    <source>
        <dbReference type="EMBL" id="AND37981.1"/>
    </source>
</evidence>
<dbReference type="SUPFAM" id="SSF53649">
    <property type="entry name" value="Alkaline phosphatase-like"/>
    <property type="match status" value="1"/>
</dbReference>
<dbReference type="Proteomes" id="UP000077856">
    <property type="component" value="Chromosome"/>
</dbReference>
<evidence type="ECO:0008006" key="3">
    <source>
        <dbReference type="Google" id="ProtNLM"/>
    </source>
</evidence>
<dbReference type="PANTHER" id="PTHR10151">
    <property type="entry name" value="ECTONUCLEOTIDE PYROPHOSPHATASE/PHOSPHODIESTERASE"/>
    <property type="match status" value="1"/>
</dbReference>
<dbReference type="Gene3D" id="3.40.720.10">
    <property type="entry name" value="Alkaline Phosphatase, subunit A"/>
    <property type="match status" value="1"/>
</dbReference>
<dbReference type="RefSeq" id="WP_019380108.1">
    <property type="nucleotide sequence ID" value="NZ_CP015506.1"/>
</dbReference>
<dbReference type="eggNOG" id="COG1524">
    <property type="taxonomic scope" value="Bacteria"/>
</dbReference>
<dbReference type="InterPro" id="IPR017850">
    <property type="entry name" value="Alkaline_phosphatase_core_sf"/>
</dbReference>
<dbReference type="Pfam" id="PF01663">
    <property type="entry name" value="Phosphodiest"/>
    <property type="match status" value="2"/>
</dbReference>
<organism evidence="1 2">
    <name type="scientific">Cytobacillus oceanisediminis 2691</name>
    <dbReference type="NCBI Taxonomy" id="1196031"/>
    <lineage>
        <taxon>Bacteria</taxon>
        <taxon>Bacillati</taxon>
        <taxon>Bacillota</taxon>
        <taxon>Bacilli</taxon>
        <taxon>Bacillales</taxon>
        <taxon>Bacillaceae</taxon>
        <taxon>Cytobacillus</taxon>
    </lineage>
</organism>
<gene>
    <name evidence="1" type="ORF">A361_02075</name>
</gene>
<dbReference type="InterPro" id="IPR004001">
    <property type="entry name" value="Actin_CS"/>
</dbReference>
<accession>A0A169FDK2</accession>
<dbReference type="PANTHER" id="PTHR10151:SF120">
    <property type="entry name" value="BIS(5'-ADENOSYL)-TRIPHOSPHATASE"/>
    <property type="match status" value="1"/>
</dbReference>
<dbReference type="EMBL" id="CP015506">
    <property type="protein sequence ID" value="AND37981.1"/>
    <property type="molecule type" value="Genomic_DNA"/>
</dbReference>
<dbReference type="KEGG" id="bon:A361_02075"/>
<dbReference type="GO" id="GO:0016787">
    <property type="term" value="F:hydrolase activity"/>
    <property type="evidence" value="ECO:0007669"/>
    <property type="project" value="UniProtKB-ARBA"/>
</dbReference>
<sequence>MNKYYFYIIIFFIGAIVFPSSGYAEDRVEQENKVVLISFDGMRNDLTKEYVKKGKLPHIKALMKNGVAAKDSKTVTPSLTAPSHAAIASGAAPSETGMVSNKWQDPQKELANGESAFHQPLDKSPLWAEAKKNGKTTATVLFPGSNPSAGTQADYAVYYGETWAESSLDKLQFKKAESWKHKESSFSPLKEAILKLPLKKAKNKEIYILALDTSDDGKTNYNRFIFSENRSADPKDVIVNANEWGSIPVEADGESAGFWFKLKIDPGLEKASIYRTAVTSALIEGPDGFEEELLSKFGFFPVQDDTKAFEKKWITREEYEEISSRFVSWATDVSLYIKEEYQPDLLMFYTPQIDHESHHFLLTDPRQPGYSEENSQKHKKYIEWAYKLSDNVVGQTMDSLSGEDHLLVVSDHGMEPVHTILAPNTLLKEAGLLKTDNKGKVDEEYSKAMAVASGSAAQIYLNENLTKKEKEKAADQVEKLFSEYKIKPKFQTKVLKGYLGEAGDSIVQGQVSHFNQAAKQFFHYLFRKEEKPYQIAYGNKKENKHPNQGDILLLGSRGYMMGSSLTSPHMPAIELGSHGGNPDRKELRAVFFAHGPSFKKEHRISSITTLDIAPTVYKLLDIPAPDFLEGEVLKDALD</sequence>
<proteinExistence type="predicted"/>
<evidence type="ECO:0000313" key="2">
    <source>
        <dbReference type="Proteomes" id="UP000077856"/>
    </source>
</evidence>
<dbReference type="AlphaFoldDB" id="A0A169FDK2"/>
<name>A0A169FDK2_9BACI</name>
<protein>
    <recommendedName>
        <fullName evidence="3">Nucleotide pyrophosphatase</fullName>
    </recommendedName>
</protein>
<dbReference type="PROSITE" id="PS00432">
    <property type="entry name" value="ACTINS_2"/>
    <property type="match status" value="1"/>
</dbReference>
<reference evidence="1 2" key="1">
    <citation type="submission" date="2016-04" db="EMBL/GenBank/DDBJ databases">
        <title>Complete genome sequence of Bacillus oceanisediminis strain 2691.</title>
        <authorList>
            <person name="Jeong H."/>
            <person name="Kim H.J."/>
            <person name="Lee D.-W."/>
        </authorList>
    </citation>
    <scope>NUCLEOTIDE SEQUENCE [LARGE SCALE GENOMIC DNA]</scope>
    <source>
        <strain evidence="1 2">2691</strain>
    </source>
</reference>